<dbReference type="EMBL" id="FJUY01000006">
    <property type="protein sequence ID" value="CZT18538.1"/>
    <property type="molecule type" value="Genomic_DNA"/>
</dbReference>
<proteinExistence type="predicted"/>
<feature type="compositionally biased region" description="Polar residues" evidence="1">
    <location>
        <begin position="226"/>
        <end position="237"/>
    </location>
</feature>
<name>A0A2D3UTY9_9PEZI</name>
<protein>
    <submittedName>
        <fullName evidence="2">Uncharacterized protein</fullName>
    </submittedName>
</protein>
<gene>
    <name evidence="2" type="ORF">RCC_04383</name>
</gene>
<organism evidence="2 3">
    <name type="scientific">Ramularia collo-cygni</name>
    <dbReference type="NCBI Taxonomy" id="112498"/>
    <lineage>
        <taxon>Eukaryota</taxon>
        <taxon>Fungi</taxon>
        <taxon>Dikarya</taxon>
        <taxon>Ascomycota</taxon>
        <taxon>Pezizomycotina</taxon>
        <taxon>Dothideomycetes</taxon>
        <taxon>Dothideomycetidae</taxon>
        <taxon>Mycosphaerellales</taxon>
        <taxon>Mycosphaerellaceae</taxon>
        <taxon>Ramularia</taxon>
    </lineage>
</organism>
<evidence type="ECO:0000313" key="3">
    <source>
        <dbReference type="Proteomes" id="UP000225277"/>
    </source>
</evidence>
<dbReference type="AlphaFoldDB" id="A0A2D3UTY9"/>
<accession>A0A2D3UTY9</accession>
<evidence type="ECO:0000256" key="1">
    <source>
        <dbReference type="SAM" id="MobiDB-lite"/>
    </source>
</evidence>
<sequence length="282" mass="31287">MSLSPVRPDVLALLYDQQRNYNAQLGQNHESLSKLYRKLAKIEQVLAVEPERHMKRACRKKWKYSQVLTKKSITSIQDKQDILYQLLDQCASLIGSYHEQTLTPATPWMHLPPSPYMLTPSSSFPFSPWAANFSGASSSEDSETTFWDLSRLREPSPFSSMADSGYHESQDHQDSNDQPTFRELDLIFSSGALAPSDDSTRHLCVPLATRSDVPIMSEQNDRSDLQAPSSPTRSGAQTHRRCVSAEYAQLVDGSLVVPASSKRGTSVGPARQARGSNNGLVG</sequence>
<dbReference type="RefSeq" id="XP_023625428.1">
    <property type="nucleotide sequence ID" value="XM_023769660.1"/>
</dbReference>
<reference evidence="2 3" key="1">
    <citation type="submission" date="2016-03" db="EMBL/GenBank/DDBJ databases">
        <authorList>
            <person name="Ploux O."/>
        </authorList>
    </citation>
    <scope>NUCLEOTIDE SEQUENCE [LARGE SCALE GENOMIC DNA]</scope>
    <source>
        <strain evidence="2 3">URUG2</strain>
    </source>
</reference>
<feature type="compositionally biased region" description="Basic and acidic residues" evidence="1">
    <location>
        <begin position="165"/>
        <end position="178"/>
    </location>
</feature>
<dbReference type="Proteomes" id="UP000225277">
    <property type="component" value="Unassembled WGS sequence"/>
</dbReference>
<evidence type="ECO:0000313" key="2">
    <source>
        <dbReference type="EMBL" id="CZT18538.1"/>
    </source>
</evidence>
<feature type="region of interest" description="Disordered" evidence="1">
    <location>
        <begin position="257"/>
        <end position="282"/>
    </location>
</feature>
<dbReference type="OrthoDB" id="3914899at2759"/>
<feature type="region of interest" description="Disordered" evidence="1">
    <location>
        <begin position="214"/>
        <end position="240"/>
    </location>
</feature>
<dbReference type="GeneID" id="35599558"/>
<feature type="region of interest" description="Disordered" evidence="1">
    <location>
        <begin position="158"/>
        <end position="178"/>
    </location>
</feature>
<keyword evidence="3" id="KW-1185">Reference proteome</keyword>